<organism evidence="2 3">
    <name type="scientific">Mycobacteroides salmoniphilum</name>
    <dbReference type="NCBI Taxonomy" id="404941"/>
    <lineage>
        <taxon>Bacteria</taxon>
        <taxon>Bacillati</taxon>
        <taxon>Actinomycetota</taxon>
        <taxon>Actinomycetes</taxon>
        <taxon>Mycobacteriales</taxon>
        <taxon>Mycobacteriaceae</taxon>
        <taxon>Mycobacteroides</taxon>
    </lineage>
</organism>
<protein>
    <submittedName>
        <fullName evidence="2">Uncharacterized protein</fullName>
    </submittedName>
</protein>
<evidence type="ECO:0000313" key="3">
    <source>
        <dbReference type="Proteomes" id="UP000295117"/>
    </source>
</evidence>
<dbReference type="AlphaFoldDB" id="A0A4R8S109"/>
<reference evidence="2 3" key="1">
    <citation type="journal article" date="2019" name="Sci. Rep.">
        <title>Extended insight into the Mycobacterium chelonae-abscessus complex through whole genome sequencing of Mycobacterium salmoniphilum outbreak and Mycobacterium salmoniphilum-like strains.</title>
        <authorList>
            <person name="Behra P.R.K."/>
            <person name="Das S."/>
            <person name="Pettersson B.M.F."/>
            <person name="Shirreff L."/>
            <person name="DuCote T."/>
            <person name="Jacobsson K.G."/>
            <person name="Ennis D.G."/>
            <person name="Kirsebom L.A."/>
        </authorList>
    </citation>
    <scope>NUCLEOTIDE SEQUENCE [LARGE SCALE GENOMIC DNA]</scope>
    <source>
        <strain evidence="2 3">DE 4585</strain>
    </source>
</reference>
<name>A0A4R8S109_9MYCO</name>
<dbReference type="EMBL" id="PECH01000006">
    <property type="protein sequence ID" value="TDZ82876.1"/>
    <property type="molecule type" value="Genomic_DNA"/>
</dbReference>
<evidence type="ECO:0000256" key="1">
    <source>
        <dbReference type="SAM" id="SignalP"/>
    </source>
</evidence>
<dbReference type="Proteomes" id="UP000295117">
    <property type="component" value="Unassembled WGS sequence"/>
</dbReference>
<sequence length="174" mass="18410" precursor="true">MKYRGIRALLVTCAAALCQIPLGACTASAEPPPDFPDVSGLPTVDSRQYFSVKVYRFVTPDGVVCESAGWNPYFQWTCAGPKGSGSAQLDLGTYARNSGTPATVAESQGATDLSGIPLLPSHHQVRITAPVHNNDGSQTMLVCATPAPKTTACLVDDVRGTHGFVLSPERNWAF</sequence>
<gene>
    <name evidence="2" type="ORF">DE4585_01668</name>
</gene>
<proteinExistence type="predicted"/>
<comment type="caution">
    <text evidence="2">The sequence shown here is derived from an EMBL/GenBank/DDBJ whole genome shotgun (WGS) entry which is preliminary data.</text>
</comment>
<dbReference type="RefSeq" id="WP_134070632.1">
    <property type="nucleotide sequence ID" value="NZ_PECH01000006.1"/>
</dbReference>
<accession>A0A4R8S109</accession>
<feature type="signal peptide" evidence="1">
    <location>
        <begin position="1"/>
        <end position="29"/>
    </location>
</feature>
<feature type="chain" id="PRO_5020382488" evidence="1">
    <location>
        <begin position="30"/>
        <end position="174"/>
    </location>
</feature>
<keyword evidence="1" id="KW-0732">Signal</keyword>
<evidence type="ECO:0000313" key="2">
    <source>
        <dbReference type="EMBL" id="TDZ82876.1"/>
    </source>
</evidence>